<dbReference type="GO" id="GO:0003677">
    <property type="term" value="F:DNA binding"/>
    <property type="evidence" value="ECO:0007669"/>
    <property type="project" value="UniProtKB-UniRule"/>
</dbReference>
<dbReference type="RefSeq" id="WP_132370728.1">
    <property type="nucleotide sequence ID" value="NZ_SMAN01000002.1"/>
</dbReference>
<organism evidence="4 5">
    <name type="scientific">Melghiribacillus thermohalophilus</name>
    <dbReference type="NCBI Taxonomy" id="1324956"/>
    <lineage>
        <taxon>Bacteria</taxon>
        <taxon>Bacillati</taxon>
        <taxon>Bacillota</taxon>
        <taxon>Bacilli</taxon>
        <taxon>Bacillales</taxon>
        <taxon>Bacillaceae</taxon>
        <taxon>Melghiribacillus</taxon>
    </lineage>
</organism>
<feature type="DNA-binding region" description="H-T-H motif" evidence="2">
    <location>
        <begin position="29"/>
        <end position="48"/>
    </location>
</feature>
<dbReference type="InterPro" id="IPR001647">
    <property type="entry name" value="HTH_TetR"/>
</dbReference>
<name>A0A4R3NA94_9BACI</name>
<dbReference type="Proteomes" id="UP000294650">
    <property type="component" value="Unassembled WGS sequence"/>
</dbReference>
<dbReference type="SUPFAM" id="SSF46689">
    <property type="entry name" value="Homeodomain-like"/>
    <property type="match status" value="1"/>
</dbReference>
<keyword evidence="1 2" id="KW-0238">DNA-binding</keyword>
<proteinExistence type="predicted"/>
<dbReference type="InterPro" id="IPR009057">
    <property type="entry name" value="Homeodomain-like_sf"/>
</dbReference>
<accession>A0A4R3NA94</accession>
<feature type="domain" description="HTH tetR-type" evidence="3">
    <location>
        <begin position="6"/>
        <end position="66"/>
    </location>
</feature>
<sequence>MPPKKKFSRDQIIEAAFEIARTEGIDGVTIRKVADRLNSSIAPVYVNFKDVRELKKEIVNKIVELSYRLLKEEDSGSPFYDIGAASLRFAKEYPVLFQDFITKQNEYLETYNQEMDSELVEHMKRDPDLNGFQDRELSMILLKMRIFTVGLSTMLANDLLPGNLDEERAMEILYSTGEDLLVSARRKK</sequence>
<dbReference type="Gene3D" id="1.10.357.10">
    <property type="entry name" value="Tetracycline Repressor, domain 2"/>
    <property type="match status" value="1"/>
</dbReference>
<dbReference type="AlphaFoldDB" id="A0A4R3NA94"/>
<dbReference type="OrthoDB" id="66596at2"/>
<evidence type="ECO:0000259" key="3">
    <source>
        <dbReference type="PROSITE" id="PS50977"/>
    </source>
</evidence>
<dbReference type="EMBL" id="SMAN01000002">
    <property type="protein sequence ID" value="TCT26362.1"/>
    <property type="molecule type" value="Genomic_DNA"/>
</dbReference>
<dbReference type="PROSITE" id="PS50977">
    <property type="entry name" value="HTH_TETR_2"/>
    <property type="match status" value="1"/>
</dbReference>
<gene>
    <name evidence="4" type="ORF">EDD68_10263</name>
</gene>
<protein>
    <submittedName>
        <fullName evidence="4">TetR family transcriptional regulator</fullName>
    </submittedName>
</protein>
<evidence type="ECO:0000256" key="1">
    <source>
        <dbReference type="ARBA" id="ARBA00023125"/>
    </source>
</evidence>
<evidence type="ECO:0000313" key="5">
    <source>
        <dbReference type="Proteomes" id="UP000294650"/>
    </source>
</evidence>
<reference evidence="4 5" key="1">
    <citation type="submission" date="2019-03" db="EMBL/GenBank/DDBJ databases">
        <title>Genomic Encyclopedia of Type Strains, Phase IV (KMG-IV): sequencing the most valuable type-strain genomes for metagenomic binning, comparative biology and taxonomic classification.</title>
        <authorList>
            <person name="Goeker M."/>
        </authorList>
    </citation>
    <scope>NUCLEOTIDE SEQUENCE [LARGE SCALE GENOMIC DNA]</scope>
    <source>
        <strain evidence="4 5">DSM 25894</strain>
    </source>
</reference>
<comment type="caution">
    <text evidence="4">The sequence shown here is derived from an EMBL/GenBank/DDBJ whole genome shotgun (WGS) entry which is preliminary data.</text>
</comment>
<keyword evidence="5" id="KW-1185">Reference proteome</keyword>
<evidence type="ECO:0000313" key="4">
    <source>
        <dbReference type="EMBL" id="TCT26362.1"/>
    </source>
</evidence>
<evidence type="ECO:0000256" key="2">
    <source>
        <dbReference type="PROSITE-ProRule" id="PRU00335"/>
    </source>
</evidence>